<dbReference type="PROSITE" id="PS50089">
    <property type="entry name" value="ZF_RING_2"/>
    <property type="match status" value="1"/>
</dbReference>
<protein>
    <recommendedName>
        <fullName evidence="7">RING-type domain-containing protein</fullName>
    </recommendedName>
</protein>
<keyword evidence="6" id="KW-0812">Transmembrane</keyword>
<feature type="domain" description="RING-type" evidence="7">
    <location>
        <begin position="81"/>
        <end position="124"/>
    </location>
</feature>
<evidence type="ECO:0000256" key="5">
    <source>
        <dbReference type="SAM" id="MobiDB-lite"/>
    </source>
</evidence>
<evidence type="ECO:0000256" key="3">
    <source>
        <dbReference type="ARBA" id="ARBA00022833"/>
    </source>
</evidence>
<reference evidence="8" key="1">
    <citation type="submission" date="2018-02" db="EMBL/GenBank/DDBJ databases">
        <title>Rhizophora mucronata_Transcriptome.</title>
        <authorList>
            <person name="Meera S.P."/>
            <person name="Sreeshan A."/>
            <person name="Augustine A."/>
        </authorList>
    </citation>
    <scope>NUCLEOTIDE SEQUENCE</scope>
    <source>
        <tissue evidence="8">Leaf</tissue>
    </source>
</reference>
<evidence type="ECO:0000256" key="4">
    <source>
        <dbReference type="PROSITE-ProRule" id="PRU00175"/>
    </source>
</evidence>
<feature type="compositionally biased region" description="Basic and acidic residues" evidence="5">
    <location>
        <begin position="56"/>
        <end position="65"/>
    </location>
</feature>
<dbReference type="InterPro" id="IPR017907">
    <property type="entry name" value="Znf_RING_CS"/>
</dbReference>
<feature type="transmembrane region" description="Helical" evidence="6">
    <location>
        <begin position="225"/>
        <end position="243"/>
    </location>
</feature>
<dbReference type="PANTHER" id="PTHR22894:SF4">
    <property type="entry name" value="E3 UBIQUITIN-PROTEIN LIGASE RNF170-LIKE ISOFORM X1"/>
    <property type="match status" value="1"/>
</dbReference>
<keyword evidence="6" id="KW-1133">Transmembrane helix</keyword>
<dbReference type="InterPro" id="IPR018957">
    <property type="entry name" value="Znf_C3HC4_RING-type"/>
</dbReference>
<evidence type="ECO:0000256" key="1">
    <source>
        <dbReference type="ARBA" id="ARBA00022723"/>
    </source>
</evidence>
<organism evidence="8">
    <name type="scientific">Rhizophora mucronata</name>
    <name type="common">Asiatic mangrove</name>
    <dbReference type="NCBI Taxonomy" id="61149"/>
    <lineage>
        <taxon>Eukaryota</taxon>
        <taxon>Viridiplantae</taxon>
        <taxon>Streptophyta</taxon>
        <taxon>Embryophyta</taxon>
        <taxon>Tracheophyta</taxon>
        <taxon>Spermatophyta</taxon>
        <taxon>Magnoliopsida</taxon>
        <taxon>eudicotyledons</taxon>
        <taxon>Gunneridae</taxon>
        <taxon>Pentapetalae</taxon>
        <taxon>rosids</taxon>
        <taxon>fabids</taxon>
        <taxon>Malpighiales</taxon>
        <taxon>Rhizophoraceae</taxon>
        <taxon>Rhizophora</taxon>
    </lineage>
</organism>
<dbReference type="InterPro" id="IPR001841">
    <property type="entry name" value="Znf_RING"/>
</dbReference>
<feature type="region of interest" description="Disordered" evidence="5">
    <location>
        <begin position="32"/>
        <end position="71"/>
    </location>
</feature>
<dbReference type="AlphaFoldDB" id="A0A2P2K0R8"/>
<dbReference type="EMBL" id="GGEC01018823">
    <property type="protein sequence ID" value="MBW99306.1"/>
    <property type="molecule type" value="Transcribed_RNA"/>
</dbReference>
<dbReference type="GO" id="GO:0061630">
    <property type="term" value="F:ubiquitin protein ligase activity"/>
    <property type="evidence" value="ECO:0007669"/>
    <property type="project" value="InterPro"/>
</dbReference>
<dbReference type="InterPro" id="IPR038896">
    <property type="entry name" value="RNF170"/>
</dbReference>
<dbReference type="GO" id="GO:0008270">
    <property type="term" value="F:zinc ion binding"/>
    <property type="evidence" value="ECO:0007669"/>
    <property type="project" value="UniProtKB-KW"/>
</dbReference>
<dbReference type="InterPro" id="IPR013083">
    <property type="entry name" value="Znf_RING/FYVE/PHD"/>
</dbReference>
<dbReference type="SUPFAM" id="SSF57850">
    <property type="entry name" value="RING/U-box"/>
    <property type="match status" value="1"/>
</dbReference>
<evidence type="ECO:0000256" key="2">
    <source>
        <dbReference type="ARBA" id="ARBA00022771"/>
    </source>
</evidence>
<accession>A0A2P2K0R8</accession>
<feature type="transmembrane region" description="Helical" evidence="6">
    <location>
        <begin position="198"/>
        <end position="219"/>
    </location>
</feature>
<dbReference type="PANTHER" id="PTHR22894">
    <property type="entry name" value="RING-TYPE DOMAIN-CONTAINING PROTEIN"/>
    <property type="match status" value="1"/>
</dbReference>
<keyword evidence="2 4" id="KW-0863">Zinc-finger</keyword>
<proteinExistence type="predicted"/>
<sequence length="263" mass="29358">MERWRGLRTRLGGEVLRSERMIRAIGVVSKKESLGKRDATSNDNDDDSNSSNVTSGEERKAEADKNPGGGNHGGPPLDDCCPICFGTFTVPCKANCGHWYCGSCILQYWNYSAASKPCKCPMCSSVIAKLTPEASLMDQQEQEVTKVLKNVQRYNRLFVGGARGLVQKMCESPLLIKRMFQQMMDPDRNDYHLHEMQLFAMMLSILYAATPFNFIPTGGLSVVRLFDYAAIALVLVLRLVGVYRRHRLTQRVRNLAAAQPSGE</sequence>
<keyword evidence="3" id="KW-0862">Zinc</keyword>
<dbReference type="Gene3D" id="3.30.40.10">
    <property type="entry name" value="Zinc/RING finger domain, C3HC4 (zinc finger)"/>
    <property type="match status" value="1"/>
</dbReference>
<dbReference type="SMART" id="SM00184">
    <property type="entry name" value="RING"/>
    <property type="match status" value="1"/>
</dbReference>
<dbReference type="Pfam" id="PF00097">
    <property type="entry name" value="zf-C3HC4"/>
    <property type="match status" value="1"/>
</dbReference>
<dbReference type="PROSITE" id="PS00518">
    <property type="entry name" value="ZF_RING_1"/>
    <property type="match status" value="1"/>
</dbReference>
<evidence type="ECO:0000313" key="8">
    <source>
        <dbReference type="EMBL" id="MBW99306.1"/>
    </source>
</evidence>
<name>A0A2P2K0R8_RHIMU</name>
<keyword evidence="6" id="KW-0472">Membrane</keyword>
<evidence type="ECO:0000259" key="7">
    <source>
        <dbReference type="PROSITE" id="PS50089"/>
    </source>
</evidence>
<evidence type="ECO:0000256" key="6">
    <source>
        <dbReference type="SAM" id="Phobius"/>
    </source>
</evidence>
<keyword evidence="1" id="KW-0479">Metal-binding</keyword>